<dbReference type="Pfam" id="PF13099">
    <property type="entry name" value="DUF3944"/>
    <property type="match status" value="1"/>
</dbReference>
<sequence>MAYKKDSDLEFLREIPSEELDVLVELLTKRY</sequence>
<dbReference type="Proteomes" id="UP000029857">
    <property type="component" value="Unassembled WGS sequence"/>
</dbReference>
<protein>
    <submittedName>
        <fullName evidence="1">DUF3944 domain-containing protein</fullName>
    </submittedName>
</protein>
<gene>
    <name evidence="1" type="ORF">LS79_008740</name>
</gene>
<accession>A0A4U8U5V5</accession>
<reference evidence="1 2" key="1">
    <citation type="journal article" date="2014" name="Genome Announc.">
        <title>Draft genome sequences of eight enterohepatic helicobacter species isolated from both laboratory and wild rodents.</title>
        <authorList>
            <person name="Sheh A."/>
            <person name="Shen Z."/>
            <person name="Fox J.G."/>
        </authorList>
    </citation>
    <scope>NUCLEOTIDE SEQUENCE [LARGE SCALE GENOMIC DNA]</scope>
    <source>
        <strain evidence="1 2">ATCC 49320</strain>
    </source>
</reference>
<dbReference type="AlphaFoldDB" id="A0A4U8U5V5"/>
<evidence type="ECO:0000313" key="1">
    <source>
        <dbReference type="EMBL" id="TLE09091.1"/>
    </source>
</evidence>
<dbReference type="EMBL" id="JRPJ02000036">
    <property type="protein sequence ID" value="TLE09091.1"/>
    <property type="molecule type" value="Genomic_DNA"/>
</dbReference>
<name>A0A4U8U5V5_9HELI</name>
<dbReference type="InterPro" id="IPR025217">
    <property type="entry name" value="DUF3944"/>
</dbReference>
<dbReference type="RefSeq" id="WP_080732237.1">
    <property type="nucleotide sequence ID" value="NZ_CAMCCI010000154.1"/>
</dbReference>
<evidence type="ECO:0000313" key="2">
    <source>
        <dbReference type="Proteomes" id="UP000029857"/>
    </source>
</evidence>
<comment type="caution">
    <text evidence="1">The sequence shown here is derived from an EMBL/GenBank/DDBJ whole genome shotgun (WGS) entry which is preliminary data.</text>
</comment>
<organism evidence="1 2">
    <name type="scientific">Helicobacter bilis</name>
    <dbReference type="NCBI Taxonomy" id="37372"/>
    <lineage>
        <taxon>Bacteria</taxon>
        <taxon>Pseudomonadati</taxon>
        <taxon>Campylobacterota</taxon>
        <taxon>Epsilonproteobacteria</taxon>
        <taxon>Campylobacterales</taxon>
        <taxon>Helicobacteraceae</taxon>
        <taxon>Helicobacter</taxon>
    </lineage>
</organism>
<proteinExistence type="predicted"/>